<feature type="transmembrane region" description="Helical" evidence="7">
    <location>
        <begin position="59"/>
        <end position="84"/>
    </location>
</feature>
<organism evidence="8 9">
    <name type="scientific">Fasciola gigantica</name>
    <name type="common">Giant liver fluke</name>
    <dbReference type="NCBI Taxonomy" id="46835"/>
    <lineage>
        <taxon>Eukaryota</taxon>
        <taxon>Metazoa</taxon>
        <taxon>Spiralia</taxon>
        <taxon>Lophotrochozoa</taxon>
        <taxon>Platyhelminthes</taxon>
        <taxon>Trematoda</taxon>
        <taxon>Digenea</taxon>
        <taxon>Plagiorchiida</taxon>
        <taxon>Echinostomata</taxon>
        <taxon>Echinostomatoidea</taxon>
        <taxon>Fasciolidae</taxon>
        <taxon>Fasciola</taxon>
    </lineage>
</organism>
<reference evidence="8 9" key="1">
    <citation type="submission" date="2019-04" db="EMBL/GenBank/DDBJ databases">
        <title>Annotation for the trematode Fasciola gigantica.</title>
        <authorList>
            <person name="Choi Y.-J."/>
        </authorList>
    </citation>
    <scope>NUCLEOTIDE SEQUENCE [LARGE SCALE GENOMIC DNA]</scope>
    <source>
        <strain evidence="8">Uganda_cow_1</strain>
    </source>
</reference>
<evidence type="ECO:0000313" key="8">
    <source>
        <dbReference type="EMBL" id="TPP62096.1"/>
    </source>
</evidence>
<dbReference type="Proteomes" id="UP000316759">
    <property type="component" value="Unassembled WGS sequence"/>
</dbReference>
<comment type="similarity">
    <text evidence="2">Belongs to the ST7 family.</text>
</comment>
<evidence type="ECO:0000256" key="5">
    <source>
        <dbReference type="ARBA" id="ARBA00023136"/>
    </source>
</evidence>
<evidence type="ECO:0000256" key="2">
    <source>
        <dbReference type="ARBA" id="ARBA00009751"/>
    </source>
</evidence>
<gene>
    <name evidence="8" type="ORF">FGIG_06693</name>
</gene>
<dbReference type="InterPro" id="IPR011990">
    <property type="entry name" value="TPR-like_helical_dom_sf"/>
</dbReference>
<proteinExistence type="inferred from homology"/>
<keyword evidence="4 7" id="KW-1133">Transmembrane helix</keyword>
<keyword evidence="3 7" id="KW-0812">Transmembrane</keyword>
<dbReference type="Gene3D" id="1.25.40.10">
    <property type="entry name" value="Tetratricopeptide repeat domain"/>
    <property type="match status" value="1"/>
</dbReference>
<dbReference type="STRING" id="46835.A0A504YPH1"/>
<comment type="subcellular location">
    <subcellularLocation>
        <location evidence="1">Membrane</location>
        <topology evidence="1">Multi-pass membrane protein</topology>
    </subcellularLocation>
</comment>
<dbReference type="EMBL" id="SUNJ01007319">
    <property type="protein sequence ID" value="TPP62096.1"/>
    <property type="molecule type" value="Genomic_DNA"/>
</dbReference>
<dbReference type="PANTHER" id="PTHR12745">
    <property type="entry name" value="SUPPRESSION OF TUMORIGENICITY 7"/>
    <property type="match status" value="1"/>
</dbReference>
<dbReference type="InterPro" id="IPR007311">
    <property type="entry name" value="ST7"/>
</dbReference>
<dbReference type="Pfam" id="PF04184">
    <property type="entry name" value="ST7"/>
    <property type="match status" value="1"/>
</dbReference>
<evidence type="ECO:0000256" key="1">
    <source>
        <dbReference type="ARBA" id="ARBA00004141"/>
    </source>
</evidence>
<dbReference type="GO" id="GO:0016020">
    <property type="term" value="C:membrane"/>
    <property type="evidence" value="ECO:0007669"/>
    <property type="project" value="UniProtKB-SubCell"/>
</dbReference>
<keyword evidence="5 7" id="KW-0472">Membrane</keyword>
<evidence type="ECO:0000256" key="3">
    <source>
        <dbReference type="ARBA" id="ARBA00022692"/>
    </source>
</evidence>
<evidence type="ECO:0000313" key="9">
    <source>
        <dbReference type="Proteomes" id="UP000316759"/>
    </source>
</evidence>
<keyword evidence="9" id="KW-1185">Reference proteome</keyword>
<dbReference type="SUPFAM" id="SSF48452">
    <property type="entry name" value="TPR-like"/>
    <property type="match status" value="1"/>
</dbReference>
<accession>A0A504YPH1</accession>
<protein>
    <recommendedName>
        <fullName evidence="6">Protein ST7 homolog</fullName>
    </recommendedName>
</protein>
<feature type="transmembrane region" description="Helical" evidence="7">
    <location>
        <begin position="17"/>
        <end position="38"/>
    </location>
</feature>
<comment type="caution">
    <text evidence="8">The sequence shown here is derived from an EMBL/GenBank/DDBJ whole genome shotgun (WGS) entry which is preliminary data.</text>
</comment>
<evidence type="ECO:0000256" key="6">
    <source>
        <dbReference type="ARBA" id="ARBA00040270"/>
    </source>
</evidence>
<sequence>MSICYRPTEQNSDSCSWTLGCFWSICFFIVAVISYFLYRPLHLPDKFKHMSMFLNTLSPKFYVALTGTSSLISGLILIFEWWYFRKYGKSFIEQISLTHIYPLIGGADDDNDCESVDSNGPVTTTQECKVWRNPYSLFRGAEYQRFFRETGRDPLTYYDMNLSAQDHQTFFTCEADAGRPEYELMQMAWRERNHDERIKKTKEALAKNPECATAMILLAEEECSLIVDAEQMYKQAYRVAETALRRSQQMQNHNPAHESMYRRDIHVFVFIRRRLAMCARKLGKLKEAIKMMKDLIKEYPNLNLFNIHENLIECYLAAQQYADAQAFLLKYDDINYPKSATICYTAALLKARQVADKFSPDIASRKGLSAAELSAVEAIHRAVEFNPHVPKYLLEMKSLILPTEHILKRGDSEAIAYAFFHLAHWKAVEGAINLLYCTWEGTFRLIPYPLEKGNLFYPYPHSATATDRELLPSFHDISVYPKKDVPFFILFTAVICSLTAVLACLTHVYPEQMGWLSKKTLHWFFSPMHYLFEKLENMLLALSPGSSRKL</sequence>
<dbReference type="CDD" id="cd11557">
    <property type="entry name" value="ST7"/>
    <property type="match status" value="1"/>
</dbReference>
<dbReference type="AlphaFoldDB" id="A0A504YPH1"/>
<feature type="transmembrane region" description="Helical" evidence="7">
    <location>
        <begin position="487"/>
        <end position="509"/>
    </location>
</feature>
<dbReference type="OrthoDB" id="5914722at2759"/>
<name>A0A504YPH1_FASGI</name>
<dbReference type="PANTHER" id="PTHR12745:SF6">
    <property type="entry name" value="PROTEIN ST7 HOMOLOG"/>
    <property type="match status" value="1"/>
</dbReference>
<evidence type="ECO:0000256" key="7">
    <source>
        <dbReference type="SAM" id="Phobius"/>
    </source>
</evidence>
<evidence type="ECO:0000256" key="4">
    <source>
        <dbReference type="ARBA" id="ARBA00022989"/>
    </source>
</evidence>